<evidence type="ECO:0000256" key="1">
    <source>
        <dbReference type="SAM" id="SignalP"/>
    </source>
</evidence>
<accession>A0A9D7XHG9</accession>
<proteinExistence type="predicted"/>
<evidence type="ECO:0008006" key="4">
    <source>
        <dbReference type="Google" id="ProtNLM"/>
    </source>
</evidence>
<evidence type="ECO:0000313" key="2">
    <source>
        <dbReference type="EMBL" id="MBK9717688.1"/>
    </source>
</evidence>
<comment type="caution">
    <text evidence="2">The sequence shown here is derived from an EMBL/GenBank/DDBJ whole genome shotgun (WGS) entry which is preliminary data.</text>
</comment>
<dbReference type="AlphaFoldDB" id="A0A9D7XHG9"/>
<gene>
    <name evidence="2" type="ORF">IPO85_09280</name>
</gene>
<reference evidence="2 3" key="1">
    <citation type="submission" date="2020-10" db="EMBL/GenBank/DDBJ databases">
        <title>Connecting structure to function with the recovery of over 1000 high-quality activated sludge metagenome-assembled genomes encoding full-length rRNA genes using long-read sequencing.</title>
        <authorList>
            <person name="Singleton C.M."/>
            <person name="Petriglieri F."/>
            <person name="Kristensen J.M."/>
            <person name="Kirkegaard R.H."/>
            <person name="Michaelsen T.Y."/>
            <person name="Andersen M.H."/>
            <person name="Karst S.M."/>
            <person name="Dueholm M.S."/>
            <person name="Nielsen P.H."/>
            <person name="Albertsen M."/>
        </authorList>
    </citation>
    <scope>NUCLEOTIDE SEQUENCE [LARGE SCALE GENOMIC DNA]</scope>
    <source>
        <strain evidence="2">Ribe_18-Q3-R11-54_BAT3C.373</strain>
    </source>
</reference>
<feature type="chain" id="PRO_5039467850" description="Gliding motility-associated protein GldM C-terminal domain-containing protein" evidence="1">
    <location>
        <begin position="18"/>
        <end position="207"/>
    </location>
</feature>
<feature type="signal peptide" evidence="1">
    <location>
        <begin position="1"/>
        <end position="17"/>
    </location>
</feature>
<sequence>MKKLLLLYILVPLGIHAQTFTICGFNWDTIYIGTDNLIRFNNINCNPLKYDIVPEVTSKYKDSVLNILPSSQKKYRLSIYNGKNAPIVFTLYSQRITLDIKCLANTLVPTDTKVIKKEVAKQLRGVKPIVNCPWLREACVILGFNFRIERNKEIIYVEEITGWQLSSNSKTALQKITKGSTIIFENINWNCPGDDAGGQTDIVLEIE</sequence>
<dbReference type="EMBL" id="JADKFW010000005">
    <property type="protein sequence ID" value="MBK9717688.1"/>
    <property type="molecule type" value="Genomic_DNA"/>
</dbReference>
<dbReference type="Proteomes" id="UP000808349">
    <property type="component" value="Unassembled WGS sequence"/>
</dbReference>
<protein>
    <recommendedName>
        <fullName evidence="4">Gliding motility-associated protein GldM C-terminal domain-containing protein</fullName>
    </recommendedName>
</protein>
<keyword evidence="1" id="KW-0732">Signal</keyword>
<evidence type="ECO:0000313" key="3">
    <source>
        <dbReference type="Proteomes" id="UP000808349"/>
    </source>
</evidence>
<organism evidence="2 3">
    <name type="scientific">Candidatus Defluviibacterium haderslevense</name>
    <dbReference type="NCBI Taxonomy" id="2981993"/>
    <lineage>
        <taxon>Bacteria</taxon>
        <taxon>Pseudomonadati</taxon>
        <taxon>Bacteroidota</taxon>
        <taxon>Saprospiria</taxon>
        <taxon>Saprospirales</taxon>
        <taxon>Saprospiraceae</taxon>
        <taxon>Candidatus Defluviibacterium</taxon>
    </lineage>
</organism>
<name>A0A9D7XHG9_9BACT</name>